<feature type="compositionally biased region" description="Basic and acidic residues" evidence="14">
    <location>
        <begin position="639"/>
        <end position="663"/>
    </location>
</feature>
<dbReference type="GO" id="GO:0000977">
    <property type="term" value="F:RNA polymerase II transcription regulatory region sequence-specific DNA binding"/>
    <property type="evidence" value="ECO:0007669"/>
    <property type="project" value="InterPro"/>
</dbReference>
<dbReference type="PROSITE" id="PS00107">
    <property type="entry name" value="PROTEIN_KINASE_ATP"/>
    <property type="match status" value="1"/>
</dbReference>
<dbReference type="SMART" id="SM00432">
    <property type="entry name" value="MADS"/>
    <property type="match status" value="1"/>
</dbReference>
<dbReference type="InterPro" id="IPR008271">
    <property type="entry name" value="Ser/Thr_kinase_AS"/>
</dbReference>
<dbReference type="Proteomes" id="UP000694005">
    <property type="component" value="Chromosome A01"/>
</dbReference>
<evidence type="ECO:0000256" key="11">
    <source>
        <dbReference type="ARBA" id="ARBA00023242"/>
    </source>
</evidence>
<protein>
    <recommendedName>
        <fullName evidence="20">Protein kinase domain-containing protein</fullName>
    </recommendedName>
</protein>
<evidence type="ECO:0000256" key="3">
    <source>
        <dbReference type="ARBA" id="ARBA00022527"/>
    </source>
</evidence>
<dbReference type="Gene3D" id="1.10.510.10">
    <property type="entry name" value="Transferase(Phosphotransferase) domain 1"/>
    <property type="match status" value="1"/>
</dbReference>
<keyword evidence="5 12" id="KW-0547">Nucleotide-binding</keyword>
<keyword evidence="8" id="KW-0805">Transcription regulation</keyword>
<dbReference type="PROSITE" id="PS00108">
    <property type="entry name" value="PROTEIN_KINASE_ST"/>
    <property type="match status" value="1"/>
</dbReference>
<evidence type="ECO:0000256" key="8">
    <source>
        <dbReference type="ARBA" id="ARBA00023015"/>
    </source>
</evidence>
<dbReference type="GO" id="GO:0005524">
    <property type="term" value="F:ATP binding"/>
    <property type="evidence" value="ECO:0007669"/>
    <property type="project" value="UniProtKB-UniRule"/>
</dbReference>
<dbReference type="SMART" id="SM00220">
    <property type="entry name" value="S_TKc"/>
    <property type="match status" value="1"/>
</dbReference>
<feature type="compositionally biased region" description="Low complexity" evidence="14">
    <location>
        <begin position="682"/>
        <end position="696"/>
    </location>
</feature>
<dbReference type="InterPro" id="IPR017441">
    <property type="entry name" value="Protein_kinase_ATP_BS"/>
</dbReference>
<dbReference type="InterPro" id="IPR011009">
    <property type="entry name" value="Kinase-like_dom_sf"/>
</dbReference>
<evidence type="ECO:0000256" key="14">
    <source>
        <dbReference type="SAM" id="MobiDB-lite"/>
    </source>
</evidence>
<feature type="binding site" evidence="12">
    <location>
        <position position="368"/>
    </location>
    <ligand>
        <name>ATP</name>
        <dbReference type="ChEBI" id="CHEBI:30616"/>
    </ligand>
</feature>
<evidence type="ECO:0000259" key="17">
    <source>
        <dbReference type="PROSITE" id="PS51297"/>
    </source>
</evidence>
<keyword evidence="3" id="KW-0723">Serine/threonine-protein kinase</keyword>
<dbReference type="PROSITE" id="PS00350">
    <property type="entry name" value="MADS_BOX_1"/>
    <property type="match status" value="1"/>
</dbReference>
<dbReference type="SUPFAM" id="SSF56112">
    <property type="entry name" value="Protein kinase-like (PK-like)"/>
    <property type="match status" value="2"/>
</dbReference>
<keyword evidence="10" id="KW-0804">Transcription</keyword>
<keyword evidence="9" id="KW-0238">DNA-binding</keyword>
<dbReference type="FunFam" id="1.10.510.10:FF:000624">
    <property type="entry name" value="Mitogen-activated protein kinase"/>
    <property type="match status" value="1"/>
</dbReference>
<dbReference type="PANTHER" id="PTHR24056">
    <property type="entry name" value="CELL DIVISION PROTEIN KINASE"/>
    <property type="match status" value="1"/>
</dbReference>
<reference evidence="19" key="1">
    <citation type="submission" date="2018-11" db="EMBL/GenBank/DDBJ databases">
        <authorList>
            <consortium name="Genoscope - CEA"/>
            <person name="William W."/>
        </authorList>
    </citation>
    <scope>NUCLEOTIDE SEQUENCE</scope>
</reference>
<dbReference type="FunFam" id="3.40.1810.10:FF:000030">
    <property type="entry name" value="Agamous-like MADS-box protein AGL13"/>
    <property type="match status" value="1"/>
</dbReference>
<dbReference type="GO" id="GO:0005634">
    <property type="term" value="C:nucleus"/>
    <property type="evidence" value="ECO:0007669"/>
    <property type="project" value="UniProtKB-SubCell"/>
</dbReference>
<dbReference type="PROSITE" id="PS50066">
    <property type="entry name" value="MADS_BOX_2"/>
    <property type="match status" value="1"/>
</dbReference>
<feature type="domain" description="MADS-box" evidence="16">
    <location>
        <begin position="1"/>
        <end position="61"/>
    </location>
</feature>
<organism evidence="19">
    <name type="scientific">Brassica campestris</name>
    <name type="common">Field mustard</name>
    <dbReference type="NCBI Taxonomy" id="3711"/>
    <lineage>
        <taxon>Eukaryota</taxon>
        <taxon>Viridiplantae</taxon>
        <taxon>Streptophyta</taxon>
        <taxon>Embryophyta</taxon>
        <taxon>Tracheophyta</taxon>
        <taxon>Spermatophyta</taxon>
        <taxon>Magnoliopsida</taxon>
        <taxon>eudicotyledons</taxon>
        <taxon>Gunneridae</taxon>
        <taxon>Pentapetalae</taxon>
        <taxon>rosids</taxon>
        <taxon>malvids</taxon>
        <taxon>Brassicales</taxon>
        <taxon>Brassicaceae</taxon>
        <taxon>Brassiceae</taxon>
        <taxon>Brassica</taxon>
    </lineage>
</organism>
<evidence type="ECO:0000256" key="13">
    <source>
        <dbReference type="SAM" id="Coils"/>
    </source>
</evidence>
<keyword evidence="13" id="KW-0175">Coiled coil</keyword>
<feature type="region of interest" description="Disordered" evidence="14">
    <location>
        <begin position="241"/>
        <end position="261"/>
    </location>
</feature>
<dbReference type="Gene3D" id="3.40.1810.10">
    <property type="entry name" value="Transcription factor, MADS-box"/>
    <property type="match status" value="1"/>
</dbReference>
<dbReference type="Gramene" id="A01p14280.2_BraZ1">
    <property type="protein sequence ID" value="A01p14280.2_BraZ1.CDS"/>
    <property type="gene ID" value="A01g14280.2_BraZ1"/>
</dbReference>
<dbReference type="SUPFAM" id="SSF55455">
    <property type="entry name" value="SRF-like"/>
    <property type="match status" value="1"/>
</dbReference>
<dbReference type="InterPro" id="IPR002487">
    <property type="entry name" value="TF_Kbox"/>
</dbReference>
<gene>
    <name evidence="19" type="ORF">BRAA01T01368Z</name>
    <name evidence="18" type="ORF">BRAPAZ1V2_A01P14280.2</name>
</gene>
<dbReference type="AlphaFoldDB" id="A0A3P5Z470"/>
<dbReference type="PROSITE" id="PS51297">
    <property type="entry name" value="K_BOX"/>
    <property type="match status" value="1"/>
</dbReference>
<dbReference type="GO" id="GO:0009908">
    <property type="term" value="P:flower development"/>
    <property type="evidence" value="ECO:0007669"/>
    <property type="project" value="UniProtKB-ARBA"/>
</dbReference>
<evidence type="ECO:0000256" key="1">
    <source>
        <dbReference type="ARBA" id="ARBA00004123"/>
    </source>
</evidence>
<evidence type="ECO:0000259" key="15">
    <source>
        <dbReference type="PROSITE" id="PS50011"/>
    </source>
</evidence>
<accession>A0A3P5Z470</accession>
<dbReference type="Pfam" id="PF00319">
    <property type="entry name" value="SRF-TF"/>
    <property type="match status" value="1"/>
</dbReference>
<dbReference type="InterPro" id="IPR036879">
    <property type="entry name" value="TF_MADSbox_sf"/>
</dbReference>
<evidence type="ECO:0000256" key="10">
    <source>
        <dbReference type="ARBA" id="ARBA00023163"/>
    </source>
</evidence>
<dbReference type="Pfam" id="PF01486">
    <property type="entry name" value="K-box"/>
    <property type="match status" value="1"/>
</dbReference>
<dbReference type="FunFam" id="3.30.200.20:FF:000021">
    <property type="entry name" value="probable serine/threonine-protein kinase At1g54610"/>
    <property type="match status" value="1"/>
</dbReference>
<dbReference type="EMBL" id="LS974617">
    <property type="protein sequence ID" value="CAG7887352.1"/>
    <property type="molecule type" value="Genomic_DNA"/>
</dbReference>
<feature type="compositionally biased region" description="Polar residues" evidence="14">
    <location>
        <begin position="671"/>
        <end position="681"/>
    </location>
</feature>
<keyword evidence="7 12" id="KW-0067">ATP-binding</keyword>
<sequence length="778" mass="88545">MVRGKTEMKRIENATSRQVTFSKRRNGLLKKAFELSVLCDAEVALIIFSPSSKLYEFSSSGIAKTIERYQRRVKETGVNHKRDDNSQQARGETYGLTKKIEQLEISKRKLLGEGIDACSIEELQQLENQLERGLTRIRAKKYQLLREEIEKLKEEERNLIKENKELKEKIGRGTFSKVFKAKDLHRNKIVALKRIRFDLNDSESIKCIAREITILRKLDHPNCRVFQAFIIMGCIISSRRKKPATQESPEHRPRFHMPPSRTVIAEGDGDGQAQKVSELLKVSDNKLGLKELKREESVLVVNPPPRSTELADSGWPPWIISVAGEALAGWIPRRESHFEKQEQIGRGTFSKVFKARDLLHNNKTVALKRIRFDVTDSESIKCIAREITILRKLDHPNIIKLEGLMLVEHDSSILYMIFEYMEHDLLGLSSLLGVEFSEPQVKCYMTQLLRGLDHCHTNHVLHRDIKSSNLLINQHGVLKIADFGLSTFFDPHNSVPLTTNVVTLWYRPPELLLGDSRYSVGIDMWSTGCVIGEIYAGKPILPGKNETEQLQKIFELCGSPSEDYWTKLKLSAPLRPMFPYGSNIAETFKEFPVPVISLLETLLSIDPDLRGTAATALNSEYFNTEPLACDHSSLPKYIPSKEMDIKKRGETRKQASQIRRTDEPQAVQPIQEDSSLTQQLQRTCSESTSRETSYTKSYEEDETPRQMQTATDMTTDDETGAEDSYTSPYGHNQNLAGSVNMEDDIPWPMSPSRVYENGTSSSERVGIMHTLIEDCTVN</sequence>
<dbReference type="PRINTS" id="PR00404">
    <property type="entry name" value="MADSDOMAIN"/>
</dbReference>
<dbReference type="InterPro" id="IPR033896">
    <property type="entry name" value="MEF2-like_N"/>
</dbReference>
<proteinExistence type="inferred from homology"/>
<evidence type="ECO:0000256" key="5">
    <source>
        <dbReference type="ARBA" id="ARBA00022741"/>
    </source>
</evidence>
<dbReference type="InterPro" id="IPR002100">
    <property type="entry name" value="TF_MADSbox"/>
</dbReference>
<evidence type="ECO:0000256" key="4">
    <source>
        <dbReference type="ARBA" id="ARBA00022679"/>
    </source>
</evidence>
<evidence type="ECO:0000256" key="2">
    <source>
        <dbReference type="ARBA" id="ARBA00006485"/>
    </source>
</evidence>
<feature type="domain" description="K-box" evidence="17">
    <location>
        <begin position="86"/>
        <end position="176"/>
    </location>
</feature>
<evidence type="ECO:0000313" key="19">
    <source>
        <dbReference type="EMBL" id="VDC74866.1"/>
    </source>
</evidence>
<comment type="subcellular location">
    <subcellularLocation>
        <location evidence="1">Nucleus</location>
    </subcellularLocation>
</comment>
<feature type="domain" description="Protein kinase" evidence="15">
    <location>
        <begin position="338"/>
        <end position="622"/>
    </location>
</feature>
<evidence type="ECO:0000259" key="16">
    <source>
        <dbReference type="PROSITE" id="PS50066"/>
    </source>
</evidence>
<comment type="similarity">
    <text evidence="2">Belongs to the protein kinase superfamily. CMGC Ser/Thr protein kinase family. CDC2/CDKX subfamily.</text>
</comment>
<dbReference type="Pfam" id="PF00069">
    <property type="entry name" value="Pkinase"/>
    <property type="match status" value="1"/>
</dbReference>
<keyword evidence="11" id="KW-0539">Nucleus</keyword>
<dbReference type="PANTHER" id="PTHR24056:SF376">
    <property type="entry name" value="PROTEIN KINASE SUPERFAMILY PROTEIN"/>
    <property type="match status" value="1"/>
</dbReference>
<dbReference type="EMBL" id="LR031571">
    <property type="protein sequence ID" value="VDC74866.1"/>
    <property type="molecule type" value="Genomic_DNA"/>
</dbReference>
<evidence type="ECO:0000256" key="12">
    <source>
        <dbReference type="PROSITE-ProRule" id="PRU10141"/>
    </source>
</evidence>
<evidence type="ECO:0000256" key="9">
    <source>
        <dbReference type="ARBA" id="ARBA00023125"/>
    </source>
</evidence>
<dbReference type="GO" id="GO:0003700">
    <property type="term" value="F:DNA-binding transcription factor activity"/>
    <property type="evidence" value="ECO:0007669"/>
    <property type="project" value="InterPro"/>
</dbReference>
<keyword evidence="4" id="KW-0808">Transferase</keyword>
<feature type="coiled-coil region" evidence="13">
    <location>
        <begin position="120"/>
        <end position="172"/>
    </location>
</feature>
<dbReference type="Gene3D" id="3.30.200.20">
    <property type="entry name" value="Phosphorylase Kinase, domain 1"/>
    <property type="match status" value="2"/>
</dbReference>
<dbReference type="GO" id="GO:0004674">
    <property type="term" value="F:protein serine/threonine kinase activity"/>
    <property type="evidence" value="ECO:0007669"/>
    <property type="project" value="UniProtKB-KW"/>
</dbReference>
<keyword evidence="6" id="KW-0418">Kinase</keyword>
<evidence type="ECO:0000256" key="7">
    <source>
        <dbReference type="ARBA" id="ARBA00022840"/>
    </source>
</evidence>
<name>A0A3P5Z470_BRACM</name>
<dbReference type="GO" id="GO:0045944">
    <property type="term" value="P:positive regulation of transcription by RNA polymerase II"/>
    <property type="evidence" value="ECO:0007669"/>
    <property type="project" value="InterPro"/>
</dbReference>
<dbReference type="PROSITE" id="PS50011">
    <property type="entry name" value="PROTEIN_KINASE_DOM"/>
    <property type="match status" value="1"/>
</dbReference>
<dbReference type="InterPro" id="IPR000719">
    <property type="entry name" value="Prot_kinase_dom"/>
</dbReference>
<dbReference type="GO" id="GO:0046983">
    <property type="term" value="F:protein dimerization activity"/>
    <property type="evidence" value="ECO:0007669"/>
    <property type="project" value="InterPro"/>
</dbReference>
<evidence type="ECO:0008006" key="20">
    <source>
        <dbReference type="Google" id="ProtNLM"/>
    </source>
</evidence>
<feature type="region of interest" description="Disordered" evidence="14">
    <location>
        <begin position="633"/>
        <end position="729"/>
    </location>
</feature>
<evidence type="ECO:0000313" key="18">
    <source>
        <dbReference type="EMBL" id="CAG7887352.1"/>
    </source>
</evidence>
<dbReference type="CDD" id="cd00265">
    <property type="entry name" value="MADS_MEF2_like"/>
    <property type="match status" value="1"/>
</dbReference>
<evidence type="ECO:0000256" key="6">
    <source>
        <dbReference type="ARBA" id="ARBA00022777"/>
    </source>
</evidence>
<dbReference type="GO" id="GO:0099402">
    <property type="term" value="P:plant organ development"/>
    <property type="evidence" value="ECO:0007669"/>
    <property type="project" value="UniProtKB-ARBA"/>
</dbReference>
<dbReference type="InterPro" id="IPR050108">
    <property type="entry name" value="CDK"/>
</dbReference>